<protein>
    <recommendedName>
        <fullName evidence="4 5">EGF-like domain-containing protein</fullName>
    </recommendedName>
</protein>
<dbReference type="PANTHER" id="PTHR11219">
    <property type="entry name" value="TENEURIN AND N-ACETYLGLUCOSAMINE-1-PHOSPHODIESTER ALPHA-N-ACETYLGLUCOSAMINIDASE"/>
    <property type="match status" value="1"/>
</dbReference>
<reference evidence="6 7" key="1">
    <citation type="journal article" date="2023" name="Commun. Biol.">
        <title>Genome analysis of Parmales, the sister group of diatoms, reveals the evolutionary specialization of diatoms from phago-mixotrophs to photoautotrophs.</title>
        <authorList>
            <person name="Ban H."/>
            <person name="Sato S."/>
            <person name="Yoshikawa S."/>
            <person name="Yamada K."/>
            <person name="Nakamura Y."/>
            <person name="Ichinomiya M."/>
            <person name="Sato N."/>
            <person name="Blanc-Mathieu R."/>
            <person name="Endo H."/>
            <person name="Kuwata A."/>
            <person name="Ogata H."/>
        </authorList>
    </citation>
    <scope>NUCLEOTIDE SEQUENCE [LARGE SCALE GENOMIC DNA]</scope>
</reference>
<dbReference type="Pfam" id="PF07974">
    <property type="entry name" value="EGF_2"/>
    <property type="match status" value="2"/>
</dbReference>
<evidence type="ECO:0000256" key="1">
    <source>
        <dbReference type="ARBA" id="ARBA00022536"/>
    </source>
</evidence>
<sequence length="746" mass="79927">PPPPPNRSECLGSRSAGNPNNLPDGCFCHEGFTGHDCSLRVCPAGKAWADPASGNQTAHADGTECSGMGKCDRKLGQCVCRAGFEGAACHRLTCPTGANSLGIAETCSGHGRCMNMLEVGAYVDYDTYYTSVAYSNWDADMSTGCVCDKEWEGFDCADRKCPWGMDPEVSGWVDEIQLLDCTCHSPCTGGITLEYRGQSTRLLPHNAGENAVETALKELPTIEDVHVSIGGGNGKVCSHDGSVTQVTFLRDLSRQSAYRTLGVNSTYLTTAGTKSAAVVAGGGASTINTGLNSVVSTKVMLECSGRGTCNAGNSNTGECTCYGGYHASDKRNQYPTKEHNYKDCGYERLDYNWTMGGFPDITCPIVAPQWGGSASICGGVGTCANKVCTCNAGYEGGACEWLSCPQGTAWWDRPTAPTVGHALAKCSNRGKCYRKTGLCACEELFADSATCSVMGCAKNESYVCGDKGVCMTMNKLATYATTAQGEATDYNYYKSYSTWDANKIQGCYCRKSMSAGSYDWLYTDLADGGYYTTTFNTYRGYYGRTHTDQIGYDCSLMECPRGDNPDTPGVNEIQRIHCSAMAGGFYLRFRQNTSEFINWFDPAPVVEQKIEKIISIGNVTVSFTNDTLSSTGGHGSGKGICNASYADIEFFSELGDLPPLTVYGSTLQGKKGWQAAIPKINITELQAGTRENVECSAHGYCNEDIGMCTCDNGYFSSDGQGGLGHRGDCGFKYSETQAFLPVEEGE</sequence>
<evidence type="ECO:0000256" key="3">
    <source>
        <dbReference type="ARBA" id="ARBA00023157"/>
    </source>
</evidence>
<keyword evidence="7" id="KW-1185">Reference proteome</keyword>
<dbReference type="InterPro" id="IPR013111">
    <property type="entry name" value="EGF_extracell"/>
</dbReference>
<dbReference type="PANTHER" id="PTHR11219:SF69">
    <property type="entry name" value="TENEURIN-A"/>
    <property type="match status" value="1"/>
</dbReference>
<keyword evidence="1" id="KW-0245">EGF-like domain</keyword>
<evidence type="ECO:0000259" key="4">
    <source>
        <dbReference type="PROSITE" id="PS00022"/>
    </source>
</evidence>
<organism evidence="6 7">
    <name type="scientific">Tetraparma gracilis</name>
    <dbReference type="NCBI Taxonomy" id="2962635"/>
    <lineage>
        <taxon>Eukaryota</taxon>
        <taxon>Sar</taxon>
        <taxon>Stramenopiles</taxon>
        <taxon>Ochrophyta</taxon>
        <taxon>Bolidophyceae</taxon>
        <taxon>Parmales</taxon>
        <taxon>Triparmaceae</taxon>
        <taxon>Tetraparma</taxon>
    </lineage>
</organism>
<accession>A0ABQ6M999</accession>
<gene>
    <name evidence="6" type="ORF">TeGR_g11998</name>
</gene>
<dbReference type="Gene3D" id="2.10.25.10">
    <property type="entry name" value="Laminin"/>
    <property type="match status" value="1"/>
</dbReference>
<feature type="non-terminal residue" evidence="6">
    <location>
        <position position="1"/>
    </location>
</feature>
<evidence type="ECO:0000256" key="2">
    <source>
        <dbReference type="ARBA" id="ARBA00022737"/>
    </source>
</evidence>
<evidence type="ECO:0000313" key="6">
    <source>
        <dbReference type="EMBL" id="GMI22043.1"/>
    </source>
</evidence>
<dbReference type="PROSITE" id="PS00022">
    <property type="entry name" value="EGF_1"/>
    <property type="match status" value="1"/>
</dbReference>
<feature type="domain" description="EGF-like" evidence="5">
    <location>
        <begin position="26"/>
        <end position="37"/>
    </location>
</feature>
<name>A0ABQ6M999_9STRA</name>
<evidence type="ECO:0000313" key="7">
    <source>
        <dbReference type="Proteomes" id="UP001165060"/>
    </source>
</evidence>
<dbReference type="EMBL" id="BRYB01001274">
    <property type="protein sequence ID" value="GMI22043.1"/>
    <property type="molecule type" value="Genomic_DNA"/>
</dbReference>
<dbReference type="InterPro" id="IPR051216">
    <property type="entry name" value="Teneurin"/>
</dbReference>
<comment type="caution">
    <text evidence="6">The sequence shown here is derived from an EMBL/GenBank/DDBJ whole genome shotgun (WGS) entry which is preliminary data.</text>
</comment>
<evidence type="ECO:0000259" key="5">
    <source>
        <dbReference type="PROSITE" id="PS01186"/>
    </source>
</evidence>
<keyword evidence="2" id="KW-0677">Repeat</keyword>
<feature type="domain" description="EGF-like" evidence="4 5">
    <location>
        <begin position="78"/>
        <end position="89"/>
    </location>
</feature>
<keyword evidence="3" id="KW-1015">Disulfide bond</keyword>
<dbReference type="InterPro" id="IPR000742">
    <property type="entry name" value="EGF"/>
</dbReference>
<proteinExistence type="predicted"/>
<dbReference type="PROSITE" id="PS01186">
    <property type="entry name" value="EGF_2"/>
    <property type="match status" value="2"/>
</dbReference>
<dbReference type="Proteomes" id="UP001165060">
    <property type="component" value="Unassembled WGS sequence"/>
</dbReference>